<protein>
    <submittedName>
        <fullName evidence="4">Col_cuticle_N domain-containing protein</fullName>
    </submittedName>
</protein>
<evidence type="ECO:0000313" key="3">
    <source>
        <dbReference type="Proteomes" id="UP000095283"/>
    </source>
</evidence>
<keyword evidence="3" id="KW-1185">Reference proteome</keyword>
<name>A0A1I7XEG7_HETBA</name>
<dbReference type="AlphaFoldDB" id="A0A1I7XEG7"/>
<evidence type="ECO:0000313" key="4">
    <source>
        <dbReference type="WBParaSite" id="Hba_16108"/>
    </source>
</evidence>
<keyword evidence="2" id="KW-0812">Transmembrane</keyword>
<dbReference type="Proteomes" id="UP000095283">
    <property type="component" value="Unplaced"/>
</dbReference>
<keyword evidence="2" id="KW-1133">Transmembrane helix</keyword>
<reference evidence="4" key="1">
    <citation type="submission" date="2016-11" db="UniProtKB">
        <authorList>
            <consortium name="WormBaseParasite"/>
        </authorList>
    </citation>
    <scope>IDENTIFICATION</scope>
</reference>
<sequence length="160" mass="16725">MSEAKKGREAAYKGVVTVSLTITLVSMSFMVTVLPILSELALGTNNLLENDAAYCEVSNYENNHLEYENLCNNVIGQRGIPGLDGEIGDPGEDAVPQPFIPGPPGEIGDEGPPGPPDGLPGGKGDPGMEGPVGEPGKQGVDGVRKIPMLNSKKYLTLLPL</sequence>
<dbReference type="WBParaSite" id="Hba_16108">
    <property type="protein sequence ID" value="Hba_16108"/>
    <property type="gene ID" value="Hba_16108"/>
</dbReference>
<organism evidence="3 4">
    <name type="scientific">Heterorhabditis bacteriophora</name>
    <name type="common">Entomopathogenic nematode worm</name>
    <dbReference type="NCBI Taxonomy" id="37862"/>
    <lineage>
        <taxon>Eukaryota</taxon>
        <taxon>Metazoa</taxon>
        <taxon>Ecdysozoa</taxon>
        <taxon>Nematoda</taxon>
        <taxon>Chromadorea</taxon>
        <taxon>Rhabditida</taxon>
        <taxon>Rhabditina</taxon>
        <taxon>Rhabditomorpha</taxon>
        <taxon>Strongyloidea</taxon>
        <taxon>Heterorhabditidae</taxon>
        <taxon>Heterorhabditis</taxon>
    </lineage>
</organism>
<feature type="transmembrane region" description="Helical" evidence="2">
    <location>
        <begin position="12"/>
        <end position="37"/>
    </location>
</feature>
<proteinExistence type="predicted"/>
<accession>A0A1I7XEG7</accession>
<evidence type="ECO:0000256" key="1">
    <source>
        <dbReference type="SAM" id="MobiDB-lite"/>
    </source>
</evidence>
<evidence type="ECO:0000256" key="2">
    <source>
        <dbReference type="SAM" id="Phobius"/>
    </source>
</evidence>
<feature type="region of interest" description="Disordered" evidence="1">
    <location>
        <begin position="82"/>
        <end position="142"/>
    </location>
</feature>
<keyword evidence="2" id="KW-0472">Membrane</keyword>